<name>A0A443S2P3_9ACAR</name>
<evidence type="ECO:0000256" key="1">
    <source>
        <dbReference type="SAM" id="Phobius"/>
    </source>
</evidence>
<dbReference type="AlphaFoldDB" id="A0A443S2P3"/>
<evidence type="ECO:0000259" key="2">
    <source>
        <dbReference type="PROSITE" id="PS50835"/>
    </source>
</evidence>
<dbReference type="VEuPathDB" id="VectorBase:LDEU010238"/>
<dbReference type="InterPro" id="IPR003598">
    <property type="entry name" value="Ig_sub2"/>
</dbReference>
<dbReference type="Proteomes" id="UP000288716">
    <property type="component" value="Unassembled WGS sequence"/>
</dbReference>
<feature type="transmembrane region" description="Helical" evidence="1">
    <location>
        <begin position="120"/>
        <end position="146"/>
    </location>
</feature>
<dbReference type="PROSITE" id="PS50835">
    <property type="entry name" value="IG_LIKE"/>
    <property type="match status" value="1"/>
</dbReference>
<reference evidence="3 4" key="1">
    <citation type="journal article" date="2018" name="Gigascience">
        <title>Genomes of trombidid mites reveal novel predicted allergens and laterally-transferred genes associated with secondary metabolism.</title>
        <authorList>
            <person name="Dong X."/>
            <person name="Chaisiri K."/>
            <person name="Xia D."/>
            <person name="Armstrong S.D."/>
            <person name="Fang Y."/>
            <person name="Donnelly M.J."/>
            <person name="Kadowaki T."/>
            <person name="McGarry J.W."/>
            <person name="Darby A.C."/>
            <person name="Makepeace B.L."/>
        </authorList>
    </citation>
    <scope>NUCLEOTIDE SEQUENCE [LARGE SCALE GENOMIC DNA]</scope>
    <source>
        <strain evidence="3">UoL-UT</strain>
    </source>
</reference>
<dbReference type="SMART" id="SM00409">
    <property type="entry name" value="IG"/>
    <property type="match status" value="1"/>
</dbReference>
<feature type="domain" description="Ig-like" evidence="2">
    <location>
        <begin position="19"/>
        <end position="85"/>
    </location>
</feature>
<protein>
    <recommendedName>
        <fullName evidence="2">Ig-like domain-containing protein</fullName>
    </recommendedName>
</protein>
<accession>A0A443S2P3</accession>
<dbReference type="SMART" id="SM00408">
    <property type="entry name" value="IGc2"/>
    <property type="match status" value="1"/>
</dbReference>
<dbReference type="Pfam" id="PF13927">
    <property type="entry name" value="Ig_3"/>
    <property type="match status" value="1"/>
</dbReference>
<dbReference type="SUPFAM" id="SSF48726">
    <property type="entry name" value="Immunoglobulin"/>
    <property type="match status" value="1"/>
</dbReference>
<dbReference type="Gene3D" id="2.60.40.10">
    <property type="entry name" value="Immunoglobulins"/>
    <property type="match status" value="1"/>
</dbReference>
<keyword evidence="4" id="KW-1185">Reference proteome</keyword>
<proteinExistence type="predicted"/>
<dbReference type="InterPro" id="IPR007110">
    <property type="entry name" value="Ig-like_dom"/>
</dbReference>
<keyword evidence="1" id="KW-0812">Transmembrane</keyword>
<dbReference type="InterPro" id="IPR036179">
    <property type="entry name" value="Ig-like_dom_sf"/>
</dbReference>
<dbReference type="OrthoDB" id="6162002at2759"/>
<dbReference type="EMBL" id="NCKV01010793">
    <property type="protein sequence ID" value="RWS21802.1"/>
    <property type="molecule type" value="Genomic_DNA"/>
</dbReference>
<sequence length="214" mass="24342">KHKLIERNYKYIPITVIVGQNVTLECIVANLFKKRNIYWFRNNEYIVPYYDDKPKSKLTFTSVQLHNSANYTCEVKNTEYHVNTTFPLVVEAKSIESNTELVTSTSFRIVHKTVDVANGLILIIILTALPVGIVIGVMVSCCALCFRRKMKEKKSLNGCIKEIEAKRSSRNRNDHCGASVIEKSECEDNCVSPAYTLPMKVERVSFTNSPTRVV</sequence>
<evidence type="ECO:0000313" key="4">
    <source>
        <dbReference type="Proteomes" id="UP000288716"/>
    </source>
</evidence>
<feature type="non-terminal residue" evidence="3">
    <location>
        <position position="1"/>
    </location>
</feature>
<dbReference type="InterPro" id="IPR013783">
    <property type="entry name" value="Ig-like_fold"/>
</dbReference>
<dbReference type="InterPro" id="IPR003599">
    <property type="entry name" value="Ig_sub"/>
</dbReference>
<keyword evidence="1" id="KW-1133">Transmembrane helix</keyword>
<keyword evidence="1" id="KW-0472">Membrane</keyword>
<dbReference type="CDD" id="cd00096">
    <property type="entry name" value="Ig"/>
    <property type="match status" value="1"/>
</dbReference>
<organism evidence="3 4">
    <name type="scientific">Leptotrombidium deliense</name>
    <dbReference type="NCBI Taxonomy" id="299467"/>
    <lineage>
        <taxon>Eukaryota</taxon>
        <taxon>Metazoa</taxon>
        <taxon>Ecdysozoa</taxon>
        <taxon>Arthropoda</taxon>
        <taxon>Chelicerata</taxon>
        <taxon>Arachnida</taxon>
        <taxon>Acari</taxon>
        <taxon>Acariformes</taxon>
        <taxon>Trombidiformes</taxon>
        <taxon>Prostigmata</taxon>
        <taxon>Anystina</taxon>
        <taxon>Parasitengona</taxon>
        <taxon>Trombiculoidea</taxon>
        <taxon>Trombiculidae</taxon>
        <taxon>Leptotrombidium</taxon>
    </lineage>
</organism>
<gene>
    <name evidence="3" type="ORF">B4U80_14098</name>
</gene>
<evidence type="ECO:0000313" key="3">
    <source>
        <dbReference type="EMBL" id="RWS21802.1"/>
    </source>
</evidence>
<comment type="caution">
    <text evidence="3">The sequence shown here is derived from an EMBL/GenBank/DDBJ whole genome shotgun (WGS) entry which is preliminary data.</text>
</comment>